<dbReference type="InterPro" id="IPR000719">
    <property type="entry name" value="Prot_kinase_dom"/>
</dbReference>
<dbReference type="InterPro" id="IPR001245">
    <property type="entry name" value="Ser-Thr/Tyr_kinase_cat_dom"/>
</dbReference>
<organism evidence="2 3">
    <name type="scientific">Rhizophagus irregularis</name>
    <dbReference type="NCBI Taxonomy" id="588596"/>
    <lineage>
        <taxon>Eukaryota</taxon>
        <taxon>Fungi</taxon>
        <taxon>Fungi incertae sedis</taxon>
        <taxon>Mucoromycota</taxon>
        <taxon>Glomeromycotina</taxon>
        <taxon>Glomeromycetes</taxon>
        <taxon>Glomerales</taxon>
        <taxon>Glomeraceae</taxon>
        <taxon>Rhizophagus</taxon>
    </lineage>
</organism>
<reference evidence="2 3" key="1">
    <citation type="submission" date="2017-10" db="EMBL/GenBank/DDBJ databases">
        <title>Extensive intraspecific genome diversity in a model arbuscular mycorrhizal fungus.</title>
        <authorList>
            <person name="Chen E.C.H."/>
            <person name="Morin E."/>
            <person name="Baudet D."/>
            <person name="Noel J."/>
            <person name="Ndikumana S."/>
            <person name="Charron P."/>
            <person name="St-Onge C."/>
            <person name="Giorgi J."/>
            <person name="Grigoriev I.V."/>
            <person name="Roux C."/>
            <person name="Martin F.M."/>
            <person name="Corradi N."/>
        </authorList>
    </citation>
    <scope>NUCLEOTIDE SEQUENCE [LARGE SCALE GENOMIC DNA]</scope>
    <source>
        <strain evidence="2 3">A1</strain>
    </source>
</reference>
<dbReference type="Proteomes" id="UP000232688">
    <property type="component" value="Unassembled WGS sequence"/>
</dbReference>
<keyword evidence="2" id="KW-0808">Transferase</keyword>
<evidence type="ECO:0000313" key="3">
    <source>
        <dbReference type="Proteomes" id="UP000232688"/>
    </source>
</evidence>
<dbReference type="AlphaFoldDB" id="A0A2N0S1D4"/>
<dbReference type="InterPro" id="IPR011009">
    <property type="entry name" value="Kinase-like_dom_sf"/>
</dbReference>
<dbReference type="InterPro" id="IPR051681">
    <property type="entry name" value="Ser/Thr_Kinases-Pseudokinases"/>
</dbReference>
<comment type="caution">
    <text evidence="2">The sequence shown here is derived from an EMBL/GenBank/DDBJ whole genome shotgun (WGS) entry which is preliminary data.</text>
</comment>
<dbReference type="GO" id="GO:0004674">
    <property type="term" value="F:protein serine/threonine kinase activity"/>
    <property type="evidence" value="ECO:0007669"/>
    <property type="project" value="TreeGrafter"/>
</dbReference>
<name>A0A2N0S1D4_9GLOM</name>
<feature type="domain" description="Protein kinase" evidence="1">
    <location>
        <begin position="11"/>
        <end position="164"/>
    </location>
</feature>
<dbReference type="GO" id="GO:0005524">
    <property type="term" value="F:ATP binding"/>
    <property type="evidence" value="ECO:0007669"/>
    <property type="project" value="InterPro"/>
</dbReference>
<accession>A0A2N0S1D4</accession>
<dbReference type="Pfam" id="PF07714">
    <property type="entry name" value="PK_Tyr_Ser-Thr"/>
    <property type="match status" value="1"/>
</dbReference>
<evidence type="ECO:0000313" key="2">
    <source>
        <dbReference type="EMBL" id="PKC69344.1"/>
    </source>
</evidence>
<reference evidence="2 3" key="2">
    <citation type="submission" date="2017-10" db="EMBL/GenBank/DDBJ databases">
        <title>Genome analyses suggest a sexual origin of heterokaryosis in a supposedly ancient asexual fungus.</title>
        <authorList>
            <person name="Corradi N."/>
            <person name="Sedzielewska K."/>
            <person name="Noel J."/>
            <person name="Charron P."/>
            <person name="Farinelli L."/>
            <person name="Marton T."/>
            <person name="Kruger M."/>
            <person name="Pelin A."/>
            <person name="Brachmann A."/>
            <person name="Corradi N."/>
        </authorList>
    </citation>
    <scope>NUCLEOTIDE SEQUENCE [LARGE SCALE GENOMIC DNA]</scope>
    <source>
        <strain evidence="2 3">A1</strain>
    </source>
</reference>
<evidence type="ECO:0000259" key="1">
    <source>
        <dbReference type="PROSITE" id="PS50011"/>
    </source>
</evidence>
<sequence length="164" mass="19735">MIVEWIPYNDLENINYLTKGGFSEIYTADWINGRYSEWDSKEQELKRFRTLKVVLKTLENVESANQSWFEEAKSHLTISNKWAVVVRCYGLTQDPSNRNYMLVILKMDMDLRNYLQQNHNQLIWKDRMKIIDEITRALYYIHEEKAVHRDLHSGNILYSQFNDH</sequence>
<dbReference type="VEuPathDB" id="FungiDB:RhiirA1_456156"/>
<protein>
    <submittedName>
        <fullName evidence="2">Kinase-like protein</fullName>
    </submittedName>
</protein>
<gene>
    <name evidence="2" type="ORF">RhiirA1_456156</name>
</gene>
<proteinExistence type="predicted"/>
<dbReference type="Gene3D" id="1.10.510.10">
    <property type="entry name" value="Transferase(Phosphotransferase) domain 1"/>
    <property type="match status" value="1"/>
</dbReference>
<dbReference type="VEuPathDB" id="FungiDB:FUN_001360"/>
<keyword evidence="2" id="KW-0418">Kinase</keyword>
<dbReference type="PANTHER" id="PTHR44329">
    <property type="entry name" value="SERINE/THREONINE-PROTEIN KINASE TNNI3K-RELATED"/>
    <property type="match status" value="1"/>
</dbReference>
<feature type="non-terminal residue" evidence="2">
    <location>
        <position position="164"/>
    </location>
</feature>
<dbReference type="EMBL" id="LLXH01000283">
    <property type="protein sequence ID" value="PKC69344.1"/>
    <property type="molecule type" value="Genomic_DNA"/>
</dbReference>
<dbReference type="SUPFAM" id="SSF56112">
    <property type="entry name" value="Protein kinase-like (PK-like)"/>
    <property type="match status" value="1"/>
</dbReference>
<dbReference type="PROSITE" id="PS50011">
    <property type="entry name" value="PROTEIN_KINASE_DOM"/>
    <property type="match status" value="1"/>
</dbReference>